<feature type="region of interest" description="Disordered" evidence="1">
    <location>
        <begin position="1"/>
        <end position="23"/>
    </location>
</feature>
<dbReference type="EMBL" id="AFME02000325">
    <property type="protein sequence ID" value="EMG09305.1"/>
    <property type="molecule type" value="Genomic_DNA"/>
</dbReference>
<accession>M3H9B8</accession>
<sequence length="55" mass="6319">MTIDKIGGIGGSGYEPKRTAPVKKRNQKKLLTTFLFPIPQNKKLPKQSYKRKFKL</sequence>
<comment type="caution">
    <text evidence="2">The sequence shown here is derived from an EMBL/GenBank/DDBJ whole genome shotgun (WGS) entry which is preliminary data.</text>
</comment>
<dbReference type="Proteomes" id="UP000011776">
    <property type="component" value="Unassembled WGS sequence"/>
</dbReference>
<dbReference type="AlphaFoldDB" id="M3H9B8"/>
<evidence type="ECO:0000256" key="1">
    <source>
        <dbReference type="SAM" id="MobiDB-lite"/>
    </source>
</evidence>
<dbReference type="BioCyc" id="LINT1001599:G11K9-4321-MONOMER"/>
<reference evidence="2 3" key="1">
    <citation type="submission" date="2013-02" db="EMBL/GenBank/DDBJ databases">
        <authorList>
            <person name="Harkins D.M."/>
            <person name="Durkin A.S."/>
            <person name="Brinkac L.M."/>
            <person name="Haft D.H."/>
            <person name="Selengut J.D."/>
            <person name="Sanka R."/>
            <person name="DePew J."/>
            <person name="Purushe J."/>
            <person name="Tulsiani S.M."/>
            <person name="Graham G.C."/>
            <person name="Burns M.-A."/>
            <person name="Dohnt M.F."/>
            <person name="Smythe L.D."/>
            <person name="McKay D.B."/>
            <person name="Craig S.B."/>
            <person name="Vinetz J.M."/>
            <person name="Sutton G.G."/>
            <person name="Nierman W.C."/>
            <person name="Fouts D.E."/>
        </authorList>
    </citation>
    <scope>NUCLEOTIDE SEQUENCE [LARGE SCALE GENOMIC DNA]</scope>
    <source>
        <strain evidence="2 3">LT2186</strain>
    </source>
</reference>
<gene>
    <name evidence="2" type="ORF">LEP1GSC151_2241</name>
</gene>
<organism evidence="2 3">
    <name type="scientific">Leptospira interrogans serovar Grippotyphosa str. LT2186</name>
    <dbReference type="NCBI Taxonomy" id="1001599"/>
    <lineage>
        <taxon>Bacteria</taxon>
        <taxon>Pseudomonadati</taxon>
        <taxon>Spirochaetota</taxon>
        <taxon>Spirochaetia</taxon>
        <taxon>Leptospirales</taxon>
        <taxon>Leptospiraceae</taxon>
        <taxon>Leptospira</taxon>
    </lineage>
</organism>
<evidence type="ECO:0000313" key="3">
    <source>
        <dbReference type="Proteomes" id="UP000011776"/>
    </source>
</evidence>
<protein>
    <submittedName>
        <fullName evidence="2">Uncharacterized protein</fullName>
    </submittedName>
</protein>
<proteinExistence type="predicted"/>
<name>M3H9B8_LEPIR</name>
<evidence type="ECO:0000313" key="2">
    <source>
        <dbReference type="EMBL" id="EMG09305.1"/>
    </source>
</evidence>